<evidence type="ECO:0000256" key="1">
    <source>
        <dbReference type="ARBA" id="ARBA00022679"/>
    </source>
</evidence>
<proteinExistence type="predicted"/>
<gene>
    <name evidence="4" type="ORF">M3M35_01890</name>
</gene>
<evidence type="ECO:0000256" key="2">
    <source>
        <dbReference type="ARBA" id="ARBA00023315"/>
    </source>
</evidence>
<dbReference type="SUPFAM" id="SSF69593">
    <property type="entry name" value="Glycerol-3-phosphate (1)-acyltransferase"/>
    <property type="match status" value="1"/>
</dbReference>
<protein>
    <submittedName>
        <fullName evidence="4">1-acyl-sn-glycerol-3-phosphate acyltransferase</fullName>
    </submittedName>
</protein>
<evidence type="ECO:0000313" key="5">
    <source>
        <dbReference type="Proteomes" id="UP001056707"/>
    </source>
</evidence>
<feature type="domain" description="Phospholipid/glycerol acyltransferase" evidence="3">
    <location>
        <begin position="37"/>
        <end position="147"/>
    </location>
</feature>
<reference evidence="4" key="1">
    <citation type="submission" date="2022-05" db="EMBL/GenBank/DDBJ databases">
        <authorList>
            <person name="Oliphant S.A."/>
            <person name="Watson-Haigh N.S."/>
            <person name="Sumby K.M."/>
            <person name="Gardner J.M."/>
            <person name="Jiranek V."/>
        </authorList>
    </citation>
    <scope>NUCLEOTIDE SEQUENCE</scope>
    <source>
        <strain evidence="4">KI16_H9</strain>
    </source>
</reference>
<sequence>MRRLFYTVAFSIIKWIILIFNGKPELKNQQRIPAGNYVLIAPHRTWFDMLYFGAFLLPKHFYFIAKKELFKNPIVAWGLRKCNVEPVDRANPGISVVKKPVKVLKKTDLSVLIFPSGTRHSTKLKGGAALIAKMAQVPMLPVVYQGPLTLKEVFLRQRAHINFGEPIYVPKSNKLTDADQEAVEAQMAAAFAALDRELNPNYVDHDATKKTTTS</sequence>
<dbReference type="EMBL" id="CP097116">
    <property type="protein sequence ID" value="USS85440.1"/>
    <property type="molecule type" value="Genomic_DNA"/>
</dbReference>
<keyword evidence="2 4" id="KW-0012">Acyltransferase</keyword>
<dbReference type="Proteomes" id="UP001056707">
    <property type="component" value="Chromosome"/>
</dbReference>
<accession>A0ABY5BP24</accession>
<dbReference type="CDD" id="cd07989">
    <property type="entry name" value="LPLAT_AGPAT-like"/>
    <property type="match status" value="1"/>
</dbReference>
<dbReference type="PANTHER" id="PTHR10434">
    <property type="entry name" value="1-ACYL-SN-GLYCEROL-3-PHOSPHATE ACYLTRANSFERASE"/>
    <property type="match status" value="1"/>
</dbReference>
<name>A0ABY5BP24_9LACO</name>
<keyword evidence="5" id="KW-1185">Reference proteome</keyword>
<evidence type="ECO:0000313" key="4">
    <source>
        <dbReference type="EMBL" id="USS85440.1"/>
    </source>
</evidence>
<organism evidence="4 5">
    <name type="scientific">Fructilactobacillus myrtifloralis</name>
    <dbReference type="NCBI Taxonomy" id="2940301"/>
    <lineage>
        <taxon>Bacteria</taxon>
        <taxon>Bacillati</taxon>
        <taxon>Bacillota</taxon>
        <taxon>Bacilli</taxon>
        <taxon>Lactobacillales</taxon>
        <taxon>Lactobacillaceae</taxon>
        <taxon>Fructilactobacillus</taxon>
    </lineage>
</organism>
<evidence type="ECO:0000259" key="3">
    <source>
        <dbReference type="SMART" id="SM00563"/>
    </source>
</evidence>
<keyword evidence="1" id="KW-0808">Transferase</keyword>
<dbReference type="PANTHER" id="PTHR10434:SF40">
    <property type="entry name" value="1-ACYL-SN-GLYCEROL-3-PHOSPHATE ACYLTRANSFERASE"/>
    <property type="match status" value="1"/>
</dbReference>
<dbReference type="GO" id="GO:0016746">
    <property type="term" value="F:acyltransferase activity"/>
    <property type="evidence" value="ECO:0007669"/>
    <property type="project" value="UniProtKB-KW"/>
</dbReference>
<dbReference type="InterPro" id="IPR002123">
    <property type="entry name" value="Plipid/glycerol_acylTrfase"/>
</dbReference>
<dbReference type="SMART" id="SM00563">
    <property type="entry name" value="PlsC"/>
    <property type="match status" value="1"/>
</dbReference>
<dbReference type="Pfam" id="PF01553">
    <property type="entry name" value="Acyltransferase"/>
    <property type="match status" value="1"/>
</dbReference>